<evidence type="ECO:0000256" key="1">
    <source>
        <dbReference type="SAM" id="SignalP"/>
    </source>
</evidence>
<accession>A0A1I8MJV2</accession>
<name>A0A1I8MJV2_MUSDO</name>
<feature type="chain" id="PRO_5044560484" evidence="1">
    <location>
        <begin position="23"/>
        <end position="213"/>
    </location>
</feature>
<dbReference type="EnsemblMetazoa" id="MDOA005665-RA">
    <property type="protein sequence ID" value="MDOA005665-PA"/>
    <property type="gene ID" value="MDOA005665"/>
</dbReference>
<reference evidence="4" key="2">
    <citation type="submission" date="2025-04" db="UniProtKB">
        <authorList>
            <consortium name="RefSeq"/>
        </authorList>
    </citation>
    <scope>IDENTIFICATION</scope>
    <source>
        <strain evidence="4">Aabys</strain>
    </source>
</reference>
<dbReference type="VEuPathDB" id="VectorBase:MDOMA2_020178"/>
<proteinExistence type="predicted"/>
<organism evidence="2">
    <name type="scientific">Musca domestica</name>
    <name type="common">House fly</name>
    <dbReference type="NCBI Taxonomy" id="7370"/>
    <lineage>
        <taxon>Eukaryota</taxon>
        <taxon>Metazoa</taxon>
        <taxon>Ecdysozoa</taxon>
        <taxon>Arthropoda</taxon>
        <taxon>Hexapoda</taxon>
        <taxon>Insecta</taxon>
        <taxon>Pterygota</taxon>
        <taxon>Neoptera</taxon>
        <taxon>Endopterygota</taxon>
        <taxon>Diptera</taxon>
        <taxon>Brachycera</taxon>
        <taxon>Muscomorpha</taxon>
        <taxon>Muscoidea</taxon>
        <taxon>Muscidae</taxon>
        <taxon>Musca</taxon>
    </lineage>
</organism>
<dbReference type="Pfam" id="PF06477">
    <property type="entry name" value="DUF1091"/>
    <property type="match status" value="1"/>
</dbReference>
<dbReference type="OrthoDB" id="8043478at2759"/>
<evidence type="ECO:0000313" key="2">
    <source>
        <dbReference type="EnsemblMetazoa" id="MDOA005665-PA"/>
    </source>
</evidence>
<evidence type="ECO:0000313" key="3">
    <source>
        <dbReference type="Proteomes" id="UP001652621"/>
    </source>
</evidence>
<feature type="signal peptide" evidence="1">
    <location>
        <begin position="1"/>
        <end position="22"/>
    </location>
</feature>
<keyword evidence="1" id="KW-0732">Signal</keyword>
<protein>
    <submittedName>
        <fullName evidence="4">Uncharacterized protein LOC101896637</fullName>
    </submittedName>
</protein>
<gene>
    <name evidence="2" type="primary">101896637</name>
    <name evidence="4" type="synonym">LOC101896637</name>
</gene>
<dbReference type="PANTHER" id="PTHR21112:SF0">
    <property type="entry name" value="CHEMOSENSORY PROTEIN A 29A-RELATED"/>
    <property type="match status" value="1"/>
</dbReference>
<dbReference type="PANTHER" id="PTHR21112">
    <property type="entry name" value="CHEMOSENSORY PROTEIN A 29A-RELATED"/>
    <property type="match status" value="1"/>
</dbReference>
<dbReference type="AlphaFoldDB" id="A0A1I8MJV2"/>
<dbReference type="VEuPathDB" id="VectorBase:MDOA005665"/>
<reference evidence="2" key="1">
    <citation type="submission" date="2020-05" db="UniProtKB">
        <authorList>
            <consortium name="EnsemblMetazoa"/>
        </authorList>
    </citation>
    <scope>IDENTIFICATION</scope>
    <source>
        <strain evidence="2">Aabys</strain>
    </source>
</reference>
<dbReference type="Proteomes" id="UP001652621">
    <property type="component" value="Unplaced"/>
</dbReference>
<dbReference type="RefSeq" id="XP_005181672.1">
    <property type="nucleotide sequence ID" value="XM_005181615.2"/>
</dbReference>
<dbReference type="GeneID" id="101896637"/>
<evidence type="ECO:0000313" key="4">
    <source>
        <dbReference type="RefSeq" id="XP_005181672.1"/>
    </source>
</evidence>
<dbReference type="KEGG" id="mde:101896637"/>
<sequence length="213" mass="24132">MQLSTGIAEVILLLVSSKLVTGGNYGGGNYGGGSYGEANYGGGHYEDKQTWTYELKAVETHSDNPDLLSFSDWKVDRISRGVYAASGSFVLNYDIVEGDDNEIEINSYRSENGVKDYRPIPFSVQRQHLHSYLNTFYKDLAMDTLKDCSNMPVFEDQFEPPLEKKTYTMNKCQFDQSGFPQHLQDGFYKVILSGYGSVNWYMSFVVEVQNVMY</sequence>
<dbReference type="InterPro" id="IPR010512">
    <property type="entry name" value="DUF1091"/>
</dbReference>
<keyword evidence="3" id="KW-1185">Reference proteome</keyword>